<keyword evidence="4" id="KW-0539">Nucleus</keyword>
<dbReference type="GO" id="GO:0017056">
    <property type="term" value="F:structural constituent of nuclear pore"/>
    <property type="evidence" value="ECO:0007669"/>
    <property type="project" value="TreeGrafter"/>
</dbReference>
<comment type="subcellular location">
    <subcellularLocation>
        <location evidence="1">Nucleus</location>
    </subcellularLocation>
</comment>
<name>A0AAD9J5H0_9ANNE</name>
<dbReference type="PANTHER" id="PTHR31344">
    <property type="entry name" value="NUCLEAR PORE COMPLEX PROTEIN NUP205"/>
    <property type="match status" value="1"/>
</dbReference>
<evidence type="ECO:0000256" key="2">
    <source>
        <dbReference type="ARBA" id="ARBA00005892"/>
    </source>
</evidence>
<organism evidence="5 6">
    <name type="scientific">Paralvinella palmiformis</name>
    <dbReference type="NCBI Taxonomy" id="53620"/>
    <lineage>
        <taxon>Eukaryota</taxon>
        <taxon>Metazoa</taxon>
        <taxon>Spiralia</taxon>
        <taxon>Lophotrochozoa</taxon>
        <taxon>Annelida</taxon>
        <taxon>Polychaeta</taxon>
        <taxon>Sedentaria</taxon>
        <taxon>Canalipalpata</taxon>
        <taxon>Terebellida</taxon>
        <taxon>Terebelliformia</taxon>
        <taxon>Alvinellidae</taxon>
        <taxon>Paralvinella</taxon>
    </lineage>
</organism>
<sequence>MRTQENRTIDYLDGLERDKIFMQVIKVGQNQRFARIWSPYKELQYTVESTIQKKQSDAVQDLESSLRKHKADFISLLQNPAKNAAHREVIRKAYKEGLPVHGQQGTRLLSQQFIQEALTLSDLFDLNEYAAVELLMAGESQQPFFPGFKRGLVAVLLYYDGRSSLVSTLRTLIQARKGRTWSLGLPEDILSVIMNFTVQLMNEGLATKILYLMQTLDVTKELDRLQSPQFRALGSPRHRRQVADKIKEIKLTLADCLFCWCCQSPLSKTDTQALISYLQTADDDGADGTLSDVTIRLLMALLYSIDPRVPEDEQGPGLPKLPIFIDPSYVPSLTDDILSDKKWTNQGLHGIIQFAWAITLHTLSQYTDLQGVTEYFEKDEMLVDLAVEQDVFSFLRNSVLGNPGFHSEEYYVRQMHNIVTDFIVQMPLKMKEMRNRGDETSRIILANQQNGLEPPAGLRRDFEHFLFLIGDLYMKDSPDRELALEFWYLPDSVVTGTTPAHNTPYTYRPPQRQISLYKFVRLAGDLLSPPLFIPYLYMLRGLANGHQCAHHCFNLLQNNGIGGGSQVNNVSWDHFFMSMHQYYTNLRQELPMTSDLAHVYRHRHRAISSQEVDGLIAVVQLLRQIAFWDDHARLALCENPHWHLLVVLLGLVSCDIPAKLKAELLHALAAFCKTPDIAATLWQSLEASQVELEEIEARDEEFPITRGFLELMNAITDNSIPAGLGSGYRVPGFAPYLEFLRDNILLKFNTRAYRNPAEKWEVGMMVLEVLYKILADYEVSASDFLDQPSEVRGETGIVTNKRPGFILMEHMLNDSNMLKMILYIIDEATKMLDKYIPFPGKEHLEQAALWCLKMIEATCNKQEEFLNALRESNSDIIVSQMDKLLMSINRRSGKADHLVNLAKYVTYNSWLIEHALSAVHILSLVSSSPIVYPHIVGLFTADQEISQHILHGFVECLENPEEPEDLDIDSLTIAEDTSAGQIRNATRQEILRLILCTLNQPAPNLAHYLLGFEIRKPVVKSDLQDPGNLFMV</sequence>
<keyword evidence="6" id="KW-1185">Reference proteome</keyword>
<dbReference type="InterPro" id="IPR021827">
    <property type="entry name" value="Nup186/Nup192/Nup205"/>
</dbReference>
<protein>
    <recommendedName>
        <fullName evidence="7">Nuclear pore complex protein Nup205</fullName>
    </recommendedName>
</protein>
<dbReference type="PANTHER" id="PTHR31344:SF0">
    <property type="entry name" value="NUCLEAR PORE COMPLEX PROTEIN NUP205"/>
    <property type="match status" value="1"/>
</dbReference>
<evidence type="ECO:0008006" key="7">
    <source>
        <dbReference type="Google" id="ProtNLM"/>
    </source>
</evidence>
<dbReference type="GO" id="GO:0006999">
    <property type="term" value="P:nuclear pore organization"/>
    <property type="evidence" value="ECO:0007669"/>
    <property type="project" value="TreeGrafter"/>
</dbReference>
<dbReference type="GO" id="GO:0044611">
    <property type="term" value="C:nuclear pore inner ring"/>
    <property type="evidence" value="ECO:0007669"/>
    <property type="project" value="TreeGrafter"/>
</dbReference>
<dbReference type="AlphaFoldDB" id="A0AAD9J5H0"/>
<reference evidence="5" key="1">
    <citation type="journal article" date="2023" name="Mol. Biol. Evol.">
        <title>Third-Generation Sequencing Reveals the Adaptive Role of the Epigenome in Three Deep-Sea Polychaetes.</title>
        <authorList>
            <person name="Perez M."/>
            <person name="Aroh O."/>
            <person name="Sun Y."/>
            <person name="Lan Y."/>
            <person name="Juniper S.K."/>
            <person name="Young C.R."/>
            <person name="Angers B."/>
            <person name="Qian P.Y."/>
        </authorList>
    </citation>
    <scope>NUCLEOTIDE SEQUENCE</scope>
    <source>
        <strain evidence="5">P08H-3</strain>
    </source>
</reference>
<evidence type="ECO:0000313" key="6">
    <source>
        <dbReference type="Proteomes" id="UP001208570"/>
    </source>
</evidence>
<comment type="caution">
    <text evidence="5">The sequence shown here is derived from an EMBL/GenBank/DDBJ whole genome shotgun (WGS) entry which is preliminary data.</text>
</comment>
<dbReference type="EMBL" id="JAODUP010000623">
    <property type="protein sequence ID" value="KAK2146220.1"/>
    <property type="molecule type" value="Genomic_DNA"/>
</dbReference>
<evidence type="ECO:0000256" key="1">
    <source>
        <dbReference type="ARBA" id="ARBA00004123"/>
    </source>
</evidence>
<evidence type="ECO:0000256" key="4">
    <source>
        <dbReference type="ARBA" id="ARBA00023242"/>
    </source>
</evidence>
<evidence type="ECO:0000256" key="3">
    <source>
        <dbReference type="ARBA" id="ARBA00022448"/>
    </source>
</evidence>
<gene>
    <name evidence="5" type="ORF">LSH36_623g00003</name>
</gene>
<evidence type="ECO:0000313" key="5">
    <source>
        <dbReference type="EMBL" id="KAK2146220.1"/>
    </source>
</evidence>
<dbReference type="Pfam" id="PF11894">
    <property type="entry name" value="Nup192"/>
    <property type="match status" value="1"/>
</dbReference>
<proteinExistence type="inferred from homology"/>
<dbReference type="Proteomes" id="UP001208570">
    <property type="component" value="Unassembled WGS sequence"/>
</dbReference>
<comment type="similarity">
    <text evidence="2">Belongs to the NUP186/NUP192/NUP205 family.</text>
</comment>
<keyword evidence="3" id="KW-0813">Transport</keyword>
<accession>A0AAD9J5H0</accession>